<proteinExistence type="predicted"/>
<dbReference type="OrthoDB" id="7694400at2759"/>
<dbReference type="PANTHER" id="PTHR35374:SF1">
    <property type="entry name" value="PROTEIN KINASE DOMAIN-CONTAINING PROTEIN"/>
    <property type="match status" value="1"/>
</dbReference>
<dbReference type="InterPro" id="IPR058520">
    <property type="entry name" value="DUF8207"/>
</dbReference>
<keyword evidence="3" id="KW-1185">Reference proteome</keyword>
<evidence type="ECO:0000259" key="1">
    <source>
        <dbReference type="Pfam" id="PF26634"/>
    </source>
</evidence>
<organism evidence="2 3">
    <name type="scientific">Cotesia congregata</name>
    <name type="common">Parasitoid wasp</name>
    <name type="synonym">Apanteles congregatus</name>
    <dbReference type="NCBI Taxonomy" id="51543"/>
    <lineage>
        <taxon>Eukaryota</taxon>
        <taxon>Metazoa</taxon>
        <taxon>Ecdysozoa</taxon>
        <taxon>Arthropoda</taxon>
        <taxon>Hexapoda</taxon>
        <taxon>Insecta</taxon>
        <taxon>Pterygota</taxon>
        <taxon>Neoptera</taxon>
        <taxon>Endopterygota</taxon>
        <taxon>Hymenoptera</taxon>
        <taxon>Apocrita</taxon>
        <taxon>Ichneumonoidea</taxon>
        <taxon>Braconidae</taxon>
        <taxon>Microgastrinae</taxon>
        <taxon>Cotesia</taxon>
    </lineage>
</organism>
<accession>A0A8J2MJ52</accession>
<feature type="domain" description="DUF8207" evidence="1">
    <location>
        <begin position="145"/>
        <end position="233"/>
    </location>
</feature>
<comment type="caution">
    <text evidence="2">The sequence shown here is derived from an EMBL/GenBank/DDBJ whole genome shotgun (WGS) entry which is preliminary data.</text>
</comment>
<dbReference type="Pfam" id="PF26634">
    <property type="entry name" value="DUF8207"/>
    <property type="match status" value="1"/>
</dbReference>
<dbReference type="PANTHER" id="PTHR35374">
    <property type="entry name" value="CYCLIN-DEPENDENT KINASE 11A-LIKE"/>
    <property type="match status" value="1"/>
</dbReference>
<evidence type="ECO:0000313" key="3">
    <source>
        <dbReference type="Proteomes" id="UP000786811"/>
    </source>
</evidence>
<name>A0A8J2MJ52_COTCN</name>
<reference evidence="2" key="1">
    <citation type="submission" date="2021-04" db="EMBL/GenBank/DDBJ databases">
        <authorList>
            <person name="Chebbi M.A.C M."/>
        </authorList>
    </citation>
    <scope>NUCLEOTIDE SEQUENCE</scope>
</reference>
<protein>
    <recommendedName>
        <fullName evidence="1">DUF8207 domain-containing protein</fullName>
    </recommendedName>
</protein>
<gene>
    <name evidence="2" type="ORF">HICCMSTLAB_LOCUS4220</name>
</gene>
<evidence type="ECO:0000313" key="2">
    <source>
        <dbReference type="EMBL" id="CAG5084875.1"/>
    </source>
</evidence>
<dbReference type="Proteomes" id="UP000786811">
    <property type="component" value="Unassembled WGS sequence"/>
</dbReference>
<dbReference type="EMBL" id="CAJNRD030001118">
    <property type="protein sequence ID" value="CAG5084875.1"/>
    <property type="molecule type" value="Genomic_DNA"/>
</dbReference>
<sequence>MYLTILAIVEILKEKLIREFRVRKDIRKYLKKGGVWQDQSLNIKNLFELDDNSDDANGKLASDSIIEDRVPLIWNRLTYRQKQYVDFMLNYSPIPIKLFDGMDFGSWRRWIQVKRRWDRSTYEYLLGYNEDGEEEIELEDCFRIRDMYGVRKKNKAMYIGNSNIYFNKDEINVQDKVYPMTHGLLEFLFKKDPQDSVVTQNDKKYYLDIVERTNMYWKNYKPDTKLQLNKIYQITEIKKVNTKYGPKILGIVENEFSIFFPNRTNRMLIDDEEQLTSLIDLASAGELHLNYFGTAYHKFEFLIKPS</sequence>
<dbReference type="AlphaFoldDB" id="A0A8J2MJ52"/>